<sequence>MSDFILDACINPNSDMVAEVRADLGCSWDEVYGSAESIADFARAVRAAREQDFCMLPFCHTVEAEAMGADVNLGDEVSVARAGTPVCTSMRDVLGMELSDERSHRLPRMIEAARMLSEAGEQVMYSISGPVSILSCLLDLRVVFREWRREPELVQEVLGHLRGQVIPYALRAADAGVTYMEYADPPAYVSIVGPRVATTIAEGFTTPFIRELSARMAEGTSIFLCPMAATEKMRSLEGASVKVRCPKA</sequence>
<evidence type="ECO:0000313" key="2">
    <source>
        <dbReference type="EMBL" id="ERL10928.1"/>
    </source>
</evidence>
<dbReference type="InterPro" id="IPR052024">
    <property type="entry name" value="Methanogen_methyltrans"/>
</dbReference>
<dbReference type="EMBL" id="AWEZ01000002">
    <property type="protein sequence ID" value="ERL10928.1"/>
    <property type="molecule type" value="Genomic_DNA"/>
</dbReference>
<evidence type="ECO:0000313" key="3">
    <source>
        <dbReference type="Proteomes" id="UP000016638"/>
    </source>
</evidence>
<dbReference type="Pfam" id="PF01208">
    <property type="entry name" value="URO-D"/>
    <property type="match status" value="1"/>
</dbReference>
<keyword evidence="3" id="KW-1185">Reference proteome</keyword>
<dbReference type="PANTHER" id="PTHR47099">
    <property type="entry name" value="METHYLCOBAMIDE:COM METHYLTRANSFERASE MTBA"/>
    <property type="match status" value="1"/>
</dbReference>
<accession>U2TY32</accession>
<feature type="domain" description="Uroporphyrinogen decarboxylase (URO-D)" evidence="1">
    <location>
        <begin position="21"/>
        <end position="227"/>
    </location>
</feature>
<dbReference type="Proteomes" id="UP000016638">
    <property type="component" value="Unassembled WGS sequence"/>
</dbReference>
<dbReference type="PANTHER" id="PTHR47099:SF1">
    <property type="entry name" value="METHYLCOBAMIDE:COM METHYLTRANSFERASE MTBA"/>
    <property type="match status" value="1"/>
</dbReference>
<dbReference type="GO" id="GO:0006779">
    <property type="term" value="P:porphyrin-containing compound biosynthetic process"/>
    <property type="evidence" value="ECO:0007669"/>
    <property type="project" value="InterPro"/>
</dbReference>
<organism evidence="2 3">
    <name type="scientific">Olsenella profusa F0195</name>
    <dbReference type="NCBI Taxonomy" id="1125712"/>
    <lineage>
        <taxon>Bacteria</taxon>
        <taxon>Bacillati</taxon>
        <taxon>Actinomycetota</taxon>
        <taxon>Coriobacteriia</taxon>
        <taxon>Coriobacteriales</taxon>
        <taxon>Atopobiaceae</taxon>
        <taxon>Olsenella</taxon>
    </lineage>
</organism>
<proteinExistence type="predicted"/>
<dbReference type="InterPro" id="IPR000257">
    <property type="entry name" value="Uroporphyrinogen_deCOase"/>
</dbReference>
<reference evidence="2 3" key="1">
    <citation type="submission" date="2013-08" db="EMBL/GenBank/DDBJ databases">
        <authorList>
            <person name="Durkin A.S."/>
            <person name="Haft D.R."/>
            <person name="McCorrison J."/>
            <person name="Torralba M."/>
            <person name="Gillis M."/>
            <person name="Haft D.H."/>
            <person name="Methe B."/>
            <person name="Sutton G."/>
            <person name="Nelson K.E."/>
        </authorList>
    </citation>
    <scope>NUCLEOTIDE SEQUENCE [LARGE SCALE GENOMIC DNA]</scope>
    <source>
        <strain evidence="2 3">F0195</strain>
    </source>
</reference>
<comment type="caution">
    <text evidence="2">The sequence shown here is derived from an EMBL/GenBank/DDBJ whole genome shotgun (WGS) entry which is preliminary data.</text>
</comment>
<dbReference type="AlphaFoldDB" id="U2TY32"/>
<dbReference type="STRING" id="1125712.HMPREF1316_2544"/>
<evidence type="ECO:0000259" key="1">
    <source>
        <dbReference type="Pfam" id="PF01208"/>
    </source>
</evidence>
<dbReference type="GO" id="GO:0004853">
    <property type="term" value="F:uroporphyrinogen decarboxylase activity"/>
    <property type="evidence" value="ECO:0007669"/>
    <property type="project" value="InterPro"/>
</dbReference>
<dbReference type="PATRIC" id="fig|1125712.3.peg.30"/>
<dbReference type="SUPFAM" id="SSF51726">
    <property type="entry name" value="UROD/MetE-like"/>
    <property type="match status" value="1"/>
</dbReference>
<dbReference type="RefSeq" id="WP_021724865.1">
    <property type="nucleotide sequence ID" value="NZ_AWEZ01000002.1"/>
</dbReference>
<name>U2TY32_9ACTN</name>
<gene>
    <name evidence="2" type="ORF">HMPREF1316_2544</name>
</gene>
<protein>
    <submittedName>
        <fullName evidence="2">Uroporphyrinogen decarboxylase</fullName>
    </submittedName>
</protein>
<dbReference type="OrthoDB" id="2135496at2"/>
<dbReference type="Gene3D" id="3.20.20.210">
    <property type="match status" value="1"/>
</dbReference>
<dbReference type="eggNOG" id="COG0407">
    <property type="taxonomic scope" value="Bacteria"/>
</dbReference>
<dbReference type="InterPro" id="IPR038071">
    <property type="entry name" value="UROD/MetE-like_sf"/>
</dbReference>